<evidence type="ECO:0000313" key="6">
    <source>
        <dbReference type="Proteomes" id="UP000039021"/>
    </source>
</evidence>
<dbReference type="AlphaFoldDB" id="A0A654TD59"/>
<proteinExistence type="predicted"/>
<dbReference type="Proteomes" id="UP000048289">
    <property type="component" value="Unassembled WGS sequence"/>
</dbReference>
<evidence type="ECO:0000313" key="8">
    <source>
        <dbReference type="Proteomes" id="UP000049023"/>
    </source>
</evidence>
<dbReference type="EMBL" id="CNFU01000268">
    <property type="protein sequence ID" value="CKR52545.1"/>
    <property type="molecule type" value="Genomic_DNA"/>
</dbReference>
<sequence length="50" mass="4740">MLLAGGFPVVVTVGVGACCGLLSPGALMTSSTAMMIASAPSTPAAQSSAR</sequence>
<evidence type="ECO:0000313" key="3">
    <source>
        <dbReference type="EMBL" id="CKR52545.1"/>
    </source>
</evidence>
<evidence type="ECO:0000313" key="9">
    <source>
        <dbReference type="Proteomes" id="UP000050164"/>
    </source>
</evidence>
<accession>A0A654TD59</accession>
<dbReference type="EMBL" id="CSBK01004531">
    <property type="protein sequence ID" value="CPB97712.1"/>
    <property type="molecule type" value="Genomic_DNA"/>
</dbReference>
<keyword evidence="1" id="KW-1133">Transmembrane helix</keyword>
<keyword evidence="1" id="KW-0812">Transmembrane</keyword>
<organism evidence="2 7">
    <name type="scientific">Mycobacterium tuberculosis</name>
    <dbReference type="NCBI Taxonomy" id="1773"/>
    <lineage>
        <taxon>Bacteria</taxon>
        <taxon>Bacillati</taxon>
        <taxon>Actinomycetota</taxon>
        <taxon>Actinomycetes</taxon>
        <taxon>Mycobacteriales</taxon>
        <taxon>Mycobacteriaceae</taxon>
        <taxon>Mycobacterium</taxon>
        <taxon>Mycobacterium tuberculosis complex</taxon>
    </lineage>
</organism>
<evidence type="ECO:0000256" key="1">
    <source>
        <dbReference type="SAM" id="Phobius"/>
    </source>
</evidence>
<dbReference type="Proteomes" id="UP000050164">
    <property type="component" value="Unassembled WGS sequence"/>
</dbReference>
<evidence type="ECO:0000313" key="2">
    <source>
        <dbReference type="EMBL" id="CFE44061.1"/>
    </source>
</evidence>
<keyword evidence="1" id="KW-0472">Membrane</keyword>
<reference evidence="5" key="2">
    <citation type="submission" date="2015-03" db="EMBL/GenBank/DDBJ databases">
        <authorList>
            <consortium name="Pathogen Informatics"/>
            <person name="Murphy D."/>
        </authorList>
    </citation>
    <scope>NUCLEOTIDE SEQUENCE</scope>
    <source>
        <strain evidence="5">N09902308</strain>
    </source>
</reference>
<dbReference type="EMBL" id="CNFT01000547">
    <property type="protein sequence ID" value="CKR89622.1"/>
    <property type="molecule type" value="Genomic_DNA"/>
</dbReference>
<feature type="transmembrane region" description="Helical" evidence="1">
    <location>
        <begin position="6"/>
        <end position="27"/>
    </location>
</feature>
<protein>
    <submittedName>
        <fullName evidence="2">Uncharacterized protein</fullName>
    </submittedName>
</protein>
<dbReference type="EMBL" id="CFOE01000632">
    <property type="protein sequence ID" value="CFE44061.1"/>
    <property type="molecule type" value="Genomic_DNA"/>
</dbReference>
<dbReference type="Proteomes" id="UP000039021">
    <property type="component" value="Unassembled WGS sequence"/>
</dbReference>
<gene>
    <name evidence="2" type="ORF">ERS007681_03547</name>
    <name evidence="5" type="ORF">ERS007739_05499</name>
    <name evidence="4" type="ORF">ERS027659_02354</name>
    <name evidence="3" type="ORF">ERS027661_01534</name>
</gene>
<name>A0A654TD59_MYCTX</name>
<dbReference type="Proteomes" id="UP000049023">
    <property type="component" value="Unassembled WGS sequence"/>
</dbReference>
<evidence type="ECO:0000313" key="4">
    <source>
        <dbReference type="EMBL" id="CKR89622.1"/>
    </source>
</evidence>
<evidence type="ECO:0000313" key="5">
    <source>
        <dbReference type="EMBL" id="CPB97712.1"/>
    </source>
</evidence>
<reference evidence="6 7" key="1">
    <citation type="submission" date="2015-03" db="EMBL/GenBank/DDBJ databases">
        <authorList>
            <consortium name="Pathogen Informatics"/>
        </authorList>
    </citation>
    <scope>NUCLEOTIDE SEQUENCE [LARGE SCALE GENOMIC DNA]</scope>
    <source>
        <strain evidence="4 9">Bir 185</strain>
        <strain evidence="3 8">Bir 187</strain>
        <strain evidence="2 7">G09901357</strain>
        <strain evidence="6">N09902308</strain>
    </source>
</reference>
<evidence type="ECO:0000313" key="7">
    <source>
        <dbReference type="Proteomes" id="UP000048289"/>
    </source>
</evidence>